<sequence length="418" mass="46200">MFGGLTKIITKKVRHEYTDVLCGNNVTGGTQDESEQQTQQRTTANGTKVTSFDESMELPLNPAIMKSFDSAGDGELSPRPSSPIKKGFTKGLRSGTKTKVGSFFEEVILEKITPPPPKKIAPLPPPPPFGVEVDLTTLEGVVLHQRPVKRFVAQHLGVPWEIENQFAIKAMPKGAMVAANNKSSAKWQPTLEEVEALPDLFVIKENSNNWTRMRYTCSCLRDIRPMDMLLFQNSEEKMIINKPARCGGFLGCPLESTLRDATGAKVGFVQENFSPYPKKCFQFACCCSFYHNVYAPVATTAPGANAMNRNGVEADPKFELKVHKCCFQGTSNNCLGGTCLKHHATFEIRDPKTGEVVSNIQKVYAPEKMNHSCCDISKIFGGPDIFAIGFPEKSTQKDRLLLITAVLQMEVALFEEDH</sequence>
<protein>
    <recommendedName>
        <fullName evidence="3">Phospholipid scramblase</fullName>
    </recommendedName>
</protein>
<evidence type="ECO:0000256" key="1">
    <source>
        <dbReference type="SAM" id="MobiDB-lite"/>
    </source>
</evidence>
<dbReference type="EMBL" id="HBHQ01021684">
    <property type="protein sequence ID" value="CAD9822820.1"/>
    <property type="molecule type" value="Transcribed_RNA"/>
</dbReference>
<organism evidence="2">
    <name type="scientific">Attheya septentrionalis</name>
    <dbReference type="NCBI Taxonomy" id="420275"/>
    <lineage>
        <taxon>Eukaryota</taxon>
        <taxon>Sar</taxon>
        <taxon>Stramenopiles</taxon>
        <taxon>Ochrophyta</taxon>
        <taxon>Bacillariophyta</taxon>
        <taxon>Coscinodiscophyceae</taxon>
        <taxon>Chaetocerotophycidae</taxon>
        <taxon>Chaetocerotales</taxon>
        <taxon>Attheyaceae</taxon>
        <taxon>Attheya</taxon>
    </lineage>
</organism>
<feature type="region of interest" description="Disordered" evidence="1">
    <location>
        <begin position="70"/>
        <end position="90"/>
    </location>
</feature>
<evidence type="ECO:0000313" key="2">
    <source>
        <dbReference type="EMBL" id="CAD9822820.1"/>
    </source>
</evidence>
<reference evidence="2" key="1">
    <citation type="submission" date="2021-01" db="EMBL/GenBank/DDBJ databases">
        <authorList>
            <person name="Corre E."/>
            <person name="Pelletier E."/>
            <person name="Niang G."/>
            <person name="Scheremetjew M."/>
            <person name="Finn R."/>
            <person name="Kale V."/>
            <person name="Holt S."/>
            <person name="Cochrane G."/>
            <person name="Meng A."/>
            <person name="Brown T."/>
            <person name="Cohen L."/>
        </authorList>
    </citation>
    <scope>NUCLEOTIDE SEQUENCE</scope>
    <source>
        <strain evidence="2">CCMP2084</strain>
    </source>
</reference>
<proteinExistence type="predicted"/>
<evidence type="ECO:0008006" key="3">
    <source>
        <dbReference type="Google" id="ProtNLM"/>
    </source>
</evidence>
<feature type="region of interest" description="Disordered" evidence="1">
    <location>
        <begin position="28"/>
        <end position="50"/>
    </location>
</feature>
<accession>A0A7S2XQH7</accession>
<gene>
    <name evidence="2" type="ORF">ASEP1449_LOCUS14654</name>
</gene>
<dbReference type="AlphaFoldDB" id="A0A7S2XQH7"/>
<name>A0A7S2XQH7_9STRA</name>